<proteinExistence type="predicted"/>
<dbReference type="Proteomes" id="UP001057381">
    <property type="component" value="Chromosome"/>
</dbReference>
<dbReference type="EMBL" id="CP073809">
    <property type="protein sequence ID" value="UTH14745.1"/>
    <property type="molecule type" value="Genomic_DNA"/>
</dbReference>
<sequence>MIKFEDMKPVDKMFDKEEIEKQILNSIILKDNETDYRVIHVLGRNRYLGYHKFKETGTAYYVSNFM</sequence>
<dbReference type="RefSeq" id="WP_254250521.1">
    <property type="nucleotide sequence ID" value="NZ_CP073809.1"/>
</dbReference>
<evidence type="ECO:0000313" key="1">
    <source>
        <dbReference type="EMBL" id="UTH14745.1"/>
    </source>
</evidence>
<gene>
    <name evidence="1" type="ORF">KFV11_05175</name>
</gene>
<organism evidence="1 2">
    <name type="scientific">Macrococcus equipercicus</name>
    <dbReference type="NCBI Taxonomy" id="69967"/>
    <lineage>
        <taxon>Bacteria</taxon>
        <taxon>Bacillati</taxon>
        <taxon>Bacillota</taxon>
        <taxon>Bacilli</taxon>
        <taxon>Bacillales</taxon>
        <taxon>Staphylococcaceae</taxon>
        <taxon>Macrococcus</taxon>
    </lineage>
</organism>
<dbReference type="AlphaFoldDB" id="A0A9Q9BQB5"/>
<protein>
    <submittedName>
        <fullName evidence="1">Uncharacterized protein</fullName>
    </submittedName>
</protein>
<evidence type="ECO:0000313" key="2">
    <source>
        <dbReference type="Proteomes" id="UP001057381"/>
    </source>
</evidence>
<accession>A0A9Q9BQB5</accession>
<dbReference type="KEGG" id="mequ:KFV11_05175"/>
<name>A0A9Q9BQB5_9STAP</name>
<reference evidence="1" key="1">
    <citation type="submission" date="2021-04" db="EMBL/GenBank/DDBJ databases">
        <title>Complete Genome Sequences of Macrococcus spp. from dog and cattle.</title>
        <authorList>
            <person name="Schwendener S."/>
            <person name="Perreten V."/>
        </authorList>
    </citation>
    <scope>NUCLEOTIDE SEQUENCE</scope>
    <source>
        <strain evidence="1">Epi0143-OL</strain>
    </source>
</reference>